<organism evidence="5 6">
    <name type="scientific">Phyllotreta striolata</name>
    <name type="common">Striped flea beetle</name>
    <name type="synonym">Crioceris striolata</name>
    <dbReference type="NCBI Taxonomy" id="444603"/>
    <lineage>
        <taxon>Eukaryota</taxon>
        <taxon>Metazoa</taxon>
        <taxon>Ecdysozoa</taxon>
        <taxon>Arthropoda</taxon>
        <taxon>Hexapoda</taxon>
        <taxon>Insecta</taxon>
        <taxon>Pterygota</taxon>
        <taxon>Neoptera</taxon>
        <taxon>Endopterygota</taxon>
        <taxon>Coleoptera</taxon>
        <taxon>Polyphaga</taxon>
        <taxon>Cucujiformia</taxon>
        <taxon>Chrysomeloidea</taxon>
        <taxon>Chrysomelidae</taxon>
        <taxon>Galerucinae</taxon>
        <taxon>Alticini</taxon>
        <taxon>Phyllotreta</taxon>
    </lineage>
</organism>
<evidence type="ECO:0000256" key="2">
    <source>
        <dbReference type="ARBA" id="ARBA00020243"/>
    </source>
</evidence>
<feature type="domain" description="N-acetyltransferase" evidence="4">
    <location>
        <begin position="20"/>
        <end position="106"/>
    </location>
</feature>
<dbReference type="PROSITE" id="PS51729">
    <property type="entry name" value="GNAT_YJDJ"/>
    <property type="match status" value="1"/>
</dbReference>
<dbReference type="Proteomes" id="UP001153712">
    <property type="component" value="Chromosome 12"/>
</dbReference>
<dbReference type="Gene3D" id="3.40.630.30">
    <property type="match status" value="1"/>
</dbReference>
<reference evidence="5" key="1">
    <citation type="submission" date="2022-01" db="EMBL/GenBank/DDBJ databases">
        <authorList>
            <person name="King R."/>
        </authorList>
    </citation>
    <scope>NUCLEOTIDE SEQUENCE</scope>
</reference>
<sequence>MNRVSNINVIKTMLIKNPVEDVAAKKMFRVALNKSHATLIYNKINPNTYDLIHTFIPKRYQGTGLGSIFAFKIFDYLIEKNLKYKLTCEFLIKICDKTKGKYELNRIKD</sequence>
<name>A0A9N9TK00_PHYSR</name>
<keyword evidence="6" id="KW-1185">Reference proteome</keyword>
<dbReference type="InterPro" id="IPR045057">
    <property type="entry name" value="Gcn5-rel_NAT"/>
</dbReference>
<dbReference type="InterPro" id="IPR031165">
    <property type="entry name" value="GNAT_YJDJ"/>
</dbReference>
<dbReference type="PANTHER" id="PTHR31435:SF9">
    <property type="entry name" value="PROTEIN NATD1"/>
    <property type="match status" value="1"/>
</dbReference>
<dbReference type="AlphaFoldDB" id="A0A9N9TK00"/>
<dbReference type="PANTHER" id="PTHR31435">
    <property type="entry name" value="PROTEIN NATD1"/>
    <property type="match status" value="1"/>
</dbReference>
<dbReference type="InterPro" id="IPR016181">
    <property type="entry name" value="Acyl_CoA_acyltransferase"/>
</dbReference>
<evidence type="ECO:0000259" key="4">
    <source>
        <dbReference type="PROSITE" id="PS51729"/>
    </source>
</evidence>
<accession>A0A9N9TK00</accession>
<evidence type="ECO:0000256" key="1">
    <source>
        <dbReference type="ARBA" id="ARBA00006233"/>
    </source>
</evidence>
<protein>
    <recommendedName>
        <fullName evidence="2">Protein NATD1</fullName>
    </recommendedName>
    <alternativeName>
        <fullName evidence="3">N-acetyltransferase domain-containing protein 1</fullName>
    </alternativeName>
</protein>
<dbReference type="OrthoDB" id="74247at2759"/>
<evidence type="ECO:0000313" key="5">
    <source>
        <dbReference type="EMBL" id="CAG9856695.1"/>
    </source>
</evidence>
<proteinExistence type="inferred from homology"/>
<comment type="similarity">
    <text evidence="1">Belongs to the NATD1 family.</text>
</comment>
<evidence type="ECO:0000256" key="3">
    <source>
        <dbReference type="ARBA" id="ARBA00031876"/>
    </source>
</evidence>
<dbReference type="SUPFAM" id="SSF55729">
    <property type="entry name" value="Acyl-CoA N-acyltransferases (Nat)"/>
    <property type="match status" value="1"/>
</dbReference>
<evidence type="ECO:0000313" key="6">
    <source>
        <dbReference type="Proteomes" id="UP001153712"/>
    </source>
</evidence>
<gene>
    <name evidence="5" type="ORF">PHYEVI_LOCUS3114</name>
</gene>
<dbReference type="Pfam" id="PF14542">
    <property type="entry name" value="Acetyltransf_CG"/>
    <property type="match status" value="1"/>
</dbReference>
<dbReference type="EMBL" id="OU900105">
    <property type="protein sequence ID" value="CAG9856695.1"/>
    <property type="molecule type" value="Genomic_DNA"/>
</dbReference>